<dbReference type="GO" id="GO:0019693">
    <property type="term" value="P:ribose phosphate metabolic process"/>
    <property type="evidence" value="ECO:0007669"/>
    <property type="project" value="TreeGrafter"/>
</dbReference>
<feature type="domain" description="Nudix hydrolase" evidence="2">
    <location>
        <begin position="39"/>
        <end position="169"/>
    </location>
</feature>
<dbReference type="GO" id="GO:0006753">
    <property type="term" value="P:nucleoside phosphate metabolic process"/>
    <property type="evidence" value="ECO:0007669"/>
    <property type="project" value="TreeGrafter"/>
</dbReference>
<dbReference type="GO" id="GO:0016787">
    <property type="term" value="F:hydrolase activity"/>
    <property type="evidence" value="ECO:0007669"/>
    <property type="project" value="UniProtKB-KW"/>
</dbReference>
<dbReference type="Proteomes" id="UP000403266">
    <property type="component" value="Unassembled WGS sequence"/>
</dbReference>
<evidence type="ECO:0000313" key="3">
    <source>
        <dbReference type="EMBL" id="MPR26914.1"/>
    </source>
</evidence>
<organism evidence="3 4">
    <name type="scientific">Microvirga tunisiensis</name>
    <dbReference type="NCBI Taxonomy" id="2108360"/>
    <lineage>
        <taxon>Bacteria</taxon>
        <taxon>Pseudomonadati</taxon>
        <taxon>Pseudomonadota</taxon>
        <taxon>Alphaproteobacteria</taxon>
        <taxon>Hyphomicrobiales</taxon>
        <taxon>Methylobacteriaceae</taxon>
        <taxon>Microvirga</taxon>
    </lineage>
</organism>
<dbReference type="InterPro" id="IPR000086">
    <property type="entry name" value="NUDIX_hydrolase_dom"/>
</dbReference>
<keyword evidence="4" id="KW-1185">Reference proteome</keyword>
<dbReference type="EMBL" id="VOSK01000065">
    <property type="protein sequence ID" value="MPR26914.1"/>
    <property type="molecule type" value="Genomic_DNA"/>
</dbReference>
<dbReference type="PROSITE" id="PS51462">
    <property type="entry name" value="NUDIX"/>
    <property type="match status" value="1"/>
</dbReference>
<dbReference type="AlphaFoldDB" id="A0A5N7ML86"/>
<name>A0A5N7ML86_9HYPH</name>
<dbReference type="PANTHER" id="PTHR11839:SF1">
    <property type="entry name" value="ADP-SUGAR PYROPHOSPHATASE"/>
    <property type="match status" value="1"/>
</dbReference>
<accession>A0A5N7ML86</accession>
<keyword evidence="1 3" id="KW-0378">Hydrolase</keyword>
<reference evidence="3 4" key="1">
    <citation type="journal article" date="2019" name="Syst. Appl. Microbiol.">
        <title>Microvirga tunisiensis sp. nov., a root nodule symbiotic bacterium isolated from Lupinus micranthus and L. luteus grown in Northern Tunisia.</title>
        <authorList>
            <person name="Msaddak A."/>
            <person name="Rejili M."/>
            <person name="Duran D."/>
            <person name="Mars M."/>
            <person name="Palacios J.M."/>
            <person name="Ruiz-Argueso T."/>
            <person name="Rey L."/>
            <person name="Imperial J."/>
        </authorList>
    </citation>
    <scope>NUCLEOTIDE SEQUENCE [LARGE SCALE GENOMIC DNA]</scope>
    <source>
        <strain evidence="3 4">Lmie10</strain>
    </source>
</reference>
<dbReference type="Pfam" id="PF00293">
    <property type="entry name" value="NUDIX"/>
    <property type="match status" value="1"/>
</dbReference>
<proteinExistence type="predicted"/>
<sequence>MEWKVNRSRIVFRDRWVSLRADDCITSSGVEIAPFYVLEYPDWVHVIAVDADNHVLLVRQYRHGYGGVTLELPGGVMDATDADPVTTAARELSEETGYTASSYRLLASLSPNPGTHTNRVHVVLAQPAVFTKPPTPEPSENISVVSMPVREAQRMALNGELIHAQHVGMLLIGLNAANLLQVGCLPDTANSVEIT</sequence>
<dbReference type="Gene3D" id="3.90.79.10">
    <property type="entry name" value="Nucleoside Triphosphate Pyrophosphohydrolase"/>
    <property type="match status" value="1"/>
</dbReference>
<gene>
    <name evidence="3" type="ORF">FS320_17240</name>
</gene>
<dbReference type="RefSeq" id="WP_152713063.1">
    <property type="nucleotide sequence ID" value="NZ_VOSJ01000065.1"/>
</dbReference>
<comment type="caution">
    <text evidence="3">The sequence shown here is derived from an EMBL/GenBank/DDBJ whole genome shotgun (WGS) entry which is preliminary data.</text>
</comment>
<protein>
    <submittedName>
        <fullName evidence="3">NUDIX hydrolase</fullName>
    </submittedName>
</protein>
<dbReference type="PANTHER" id="PTHR11839">
    <property type="entry name" value="UDP/ADP-SUGAR PYROPHOSPHATASE"/>
    <property type="match status" value="1"/>
</dbReference>
<dbReference type="OrthoDB" id="9806150at2"/>
<dbReference type="SUPFAM" id="SSF55811">
    <property type="entry name" value="Nudix"/>
    <property type="match status" value="1"/>
</dbReference>
<evidence type="ECO:0000256" key="1">
    <source>
        <dbReference type="ARBA" id="ARBA00022801"/>
    </source>
</evidence>
<evidence type="ECO:0000313" key="4">
    <source>
        <dbReference type="Proteomes" id="UP000403266"/>
    </source>
</evidence>
<dbReference type="InterPro" id="IPR015797">
    <property type="entry name" value="NUDIX_hydrolase-like_dom_sf"/>
</dbReference>
<evidence type="ECO:0000259" key="2">
    <source>
        <dbReference type="PROSITE" id="PS51462"/>
    </source>
</evidence>
<dbReference type="CDD" id="cd03424">
    <property type="entry name" value="NUDIX_ADPRase_Nudt5_UGPPase_Nudt14"/>
    <property type="match status" value="1"/>
</dbReference>